<dbReference type="InterPro" id="IPR052550">
    <property type="entry name" value="Pyrimidine_5'-ntase_YjjG"/>
</dbReference>
<keyword evidence="1" id="KW-0479">Metal-binding</keyword>
<reference evidence="2" key="1">
    <citation type="submission" date="2015-10" db="EMBL/GenBank/DDBJ databases">
        <title>Gut symbiotic bacteria increase insecticide resistance in the oriental fruit fly Bactrocera dorsalis (Hendel).</title>
        <authorList>
            <person name="Cheng D."/>
        </authorList>
    </citation>
    <scope>NUCLEOTIDE SEQUENCE</scope>
    <source>
        <strain evidence="2">CF-BD</strain>
    </source>
</reference>
<dbReference type="NCBIfam" id="TIGR01549">
    <property type="entry name" value="HAD-SF-IA-v1"/>
    <property type="match status" value="1"/>
</dbReference>
<dbReference type="InterPro" id="IPR036412">
    <property type="entry name" value="HAD-like_sf"/>
</dbReference>
<proteinExistence type="predicted"/>
<dbReference type="InterPro" id="IPR023214">
    <property type="entry name" value="HAD_sf"/>
</dbReference>
<dbReference type="NCBIfam" id="TIGR02254">
    <property type="entry name" value="YjjG_YfnB"/>
    <property type="match status" value="1"/>
</dbReference>
<dbReference type="InterPro" id="IPR011951">
    <property type="entry name" value="HAD-SF_hydro_IA_YjjG/PynA"/>
</dbReference>
<name>A0A159WBW5_9ENTR</name>
<dbReference type="AlphaFoldDB" id="A0A159WBW5"/>
<dbReference type="SFLD" id="SFLDG01135">
    <property type="entry name" value="C1.5.6:_HAD__Beta-PGM__Phospha"/>
    <property type="match status" value="1"/>
</dbReference>
<dbReference type="EMBL" id="KT966423">
    <property type="protein sequence ID" value="AMX27787.1"/>
    <property type="molecule type" value="Genomic_DNA"/>
</dbReference>
<dbReference type="SFLD" id="SFLDG01129">
    <property type="entry name" value="C1.5:_HAD__Beta-PGM__Phosphata"/>
    <property type="match status" value="1"/>
</dbReference>
<dbReference type="EC" id="3.1.3.3" evidence="2"/>
<keyword evidence="2" id="KW-0378">Hydrolase</keyword>
<dbReference type="PRINTS" id="PR00413">
    <property type="entry name" value="HADHALOGNASE"/>
</dbReference>
<accession>A0A159WBW5</accession>
<dbReference type="Gene3D" id="3.40.50.1000">
    <property type="entry name" value="HAD superfamily/HAD-like"/>
    <property type="match status" value="1"/>
</dbReference>
<dbReference type="PANTHER" id="PTHR47478">
    <property type="match status" value="1"/>
</dbReference>
<dbReference type="SUPFAM" id="SSF56784">
    <property type="entry name" value="HAD-like"/>
    <property type="match status" value="1"/>
</dbReference>
<dbReference type="PANTHER" id="PTHR47478:SF1">
    <property type="entry name" value="PYRIMIDINE 5'-NUCLEOTIDASE YJJG"/>
    <property type="match status" value="1"/>
</dbReference>
<evidence type="ECO:0000313" key="2">
    <source>
        <dbReference type="EMBL" id="AMX27787.1"/>
    </source>
</evidence>
<dbReference type="GO" id="GO:0046872">
    <property type="term" value="F:metal ion binding"/>
    <property type="evidence" value="ECO:0007669"/>
    <property type="project" value="UniProtKB-KW"/>
</dbReference>
<dbReference type="Gene3D" id="1.10.150.240">
    <property type="entry name" value="Putative phosphatase, domain 2"/>
    <property type="match status" value="1"/>
</dbReference>
<evidence type="ECO:0000256" key="1">
    <source>
        <dbReference type="ARBA" id="ARBA00022723"/>
    </source>
</evidence>
<dbReference type="CDD" id="cd04305">
    <property type="entry name" value="HAD_Neu5Ac-Pase_like"/>
    <property type="match status" value="1"/>
</dbReference>
<protein>
    <submittedName>
        <fullName evidence="2">Phosphohydrolase CF-BD 1255</fullName>
        <ecNumber evidence="2">3.1.3.3</ecNumber>
    </submittedName>
</protein>
<dbReference type="InterPro" id="IPR023198">
    <property type="entry name" value="PGP-like_dom2"/>
</dbReference>
<dbReference type="NCBIfam" id="NF006976">
    <property type="entry name" value="PRK09449.1"/>
    <property type="match status" value="1"/>
</dbReference>
<dbReference type="InterPro" id="IPR006439">
    <property type="entry name" value="HAD-SF_hydro_IA"/>
</dbReference>
<organism evidence="2">
    <name type="scientific">Citrobacter sp. CF-BD</name>
    <dbReference type="NCBI Taxonomy" id="1633657"/>
    <lineage>
        <taxon>Bacteria</taxon>
        <taxon>Pseudomonadati</taxon>
        <taxon>Pseudomonadota</taxon>
        <taxon>Gammaproteobacteria</taxon>
        <taxon>Enterobacterales</taxon>
        <taxon>Enterobacteriaceae</taxon>
        <taxon>Citrobacter</taxon>
    </lineage>
</organism>
<dbReference type="SFLD" id="SFLDS00003">
    <property type="entry name" value="Haloacid_Dehalogenase"/>
    <property type="match status" value="1"/>
</dbReference>
<dbReference type="Pfam" id="PF00702">
    <property type="entry name" value="Hydrolase"/>
    <property type="match status" value="1"/>
</dbReference>
<dbReference type="GO" id="GO:0008253">
    <property type="term" value="F:5'-nucleotidase activity"/>
    <property type="evidence" value="ECO:0007669"/>
    <property type="project" value="InterPro"/>
</dbReference>
<sequence length="227" mass="25565">MMKKWDWIFFDADETLFTFDSFTGLQRMFLDYSITFTAEDFQDYQAVNKPLWVDYQNGAITSLQLQHARFQSWAERLKVEPGQLNDAFINAMAEICSPLPGAVSLLNAIRGKAKIGIITNGFTALQQIRLERTGLRDYFDLLVISEQVGVAKPDPRIFDHALEQAGNPDRSRVLMVGDTAESDILGGINAGLSTCWLNTHHREQPAGIQPTWTVASLSELEQLLCKH</sequence>
<dbReference type="NCBIfam" id="TIGR01509">
    <property type="entry name" value="HAD-SF-IA-v3"/>
    <property type="match status" value="1"/>
</dbReference>